<evidence type="ECO:0000313" key="9">
    <source>
        <dbReference type="EMBL" id="KAG2489719.1"/>
    </source>
</evidence>
<feature type="region of interest" description="Disordered" evidence="7">
    <location>
        <begin position="1"/>
        <end position="42"/>
    </location>
</feature>
<protein>
    <recommendedName>
        <fullName evidence="4">fructose-bisphosphate aldolase</fullName>
        <ecNumber evidence="4">4.1.2.13</ecNumber>
    </recommendedName>
</protein>
<comment type="similarity">
    <text evidence="3">Belongs to the class I fructose-bisphosphate aldolase family.</text>
</comment>
<evidence type="ECO:0000256" key="2">
    <source>
        <dbReference type="ARBA" id="ARBA00004714"/>
    </source>
</evidence>
<dbReference type="OrthoDB" id="36455at2759"/>
<dbReference type="Pfam" id="PF00274">
    <property type="entry name" value="Glycolytic"/>
    <property type="match status" value="1"/>
</dbReference>
<gene>
    <name evidence="9" type="ORF">HYH03_011826</name>
</gene>
<accession>A0A835XTZ7</accession>
<dbReference type="GO" id="GO:0006096">
    <property type="term" value="P:glycolytic process"/>
    <property type="evidence" value="ECO:0007669"/>
    <property type="project" value="UniProtKB-UniPathway"/>
</dbReference>
<name>A0A835XTZ7_9CHLO</name>
<dbReference type="NCBIfam" id="NF033379">
    <property type="entry name" value="FrucBisAld_I"/>
    <property type="match status" value="1"/>
</dbReference>
<feature type="compositionally biased region" description="Basic residues" evidence="7">
    <location>
        <begin position="432"/>
        <end position="443"/>
    </location>
</feature>
<proteinExistence type="inferred from homology"/>
<feature type="compositionally biased region" description="Basic and acidic residues" evidence="7">
    <location>
        <begin position="1"/>
        <end position="17"/>
    </location>
</feature>
<feature type="transmembrane region" description="Helical" evidence="8">
    <location>
        <begin position="45"/>
        <end position="63"/>
    </location>
</feature>
<comment type="caution">
    <text evidence="9">The sequence shown here is derived from an EMBL/GenBank/DDBJ whole genome shotgun (WGS) entry which is preliminary data.</text>
</comment>
<feature type="compositionally biased region" description="Basic and acidic residues" evidence="7">
    <location>
        <begin position="452"/>
        <end position="468"/>
    </location>
</feature>
<keyword evidence="6" id="KW-0456">Lyase</keyword>
<reference evidence="9" key="1">
    <citation type="journal article" date="2020" name="bioRxiv">
        <title>Comparative genomics of Chlamydomonas.</title>
        <authorList>
            <person name="Craig R.J."/>
            <person name="Hasan A.R."/>
            <person name="Ness R.W."/>
            <person name="Keightley P.D."/>
        </authorList>
    </citation>
    <scope>NUCLEOTIDE SEQUENCE</scope>
    <source>
        <strain evidence="9">CCAP 11/70</strain>
    </source>
</reference>
<evidence type="ECO:0000256" key="8">
    <source>
        <dbReference type="SAM" id="Phobius"/>
    </source>
</evidence>
<dbReference type="EC" id="4.1.2.13" evidence="4"/>
<keyword evidence="8" id="KW-0812">Transmembrane</keyword>
<evidence type="ECO:0000313" key="10">
    <source>
        <dbReference type="Proteomes" id="UP000612055"/>
    </source>
</evidence>
<dbReference type="GO" id="GO:0004332">
    <property type="term" value="F:fructose-bisphosphate aldolase activity"/>
    <property type="evidence" value="ECO:0007669"/>
    <property type="project" value="UniProtKB-EC"/>
</dbReference>
<comment type="catalytic activity">
    <reaction evidence="1">
        <text>beta-D-fructose 1,6-bisphosphate = D-glyceraldehyde 3-phosphate + dihydroxyacetone phosphate</text>
        <dbReference type="Rhea" id="RHEA:14729"/>
        <dbReference type="ChEBI" id="CHEBI:32966"/>
        <dbReference type="ChEBI" id="CHEBI:57642"/>
        <dbReference type="ChEBI" id="CHEBI:59776"/>
        <dbReference type="EC" id="4.1.2.13"/>
    </reaction>
</comment>
<feature type="compositionally biased region" description="Low complexity" evidence="7">
    <location>
        <begin position="469"/>
        <end position="478"/>
    </location>
</feature>
<organism evidence="9 10">
    <name type="scientific">Edaphochlamys debaryana</name>
    <dbReference type="NCBI Taxonomy" id="47281"/>
    <lineage>
        <taxon>Eukaryota</taxon>
        <taxon>Viridiplantae</taxon>
        <taxon>Chlorophyta</taxon>
        <taxon>core chlorophytes</taxon>
        <taxon>Chlorophyceae</taxon>
        <taxon>CS clade</taxon>
        <taxon>Chlamydomonadales</taxon>
        <taxon>Chlamydomonadales incertae sedis</taxon>
        <taxon>Edaphochlamys</taxon>
    </lineage>
</organism>
<feature type="region of interest" description="Disordered" evidence="7">
    <location>
        <begin position="417"/>
        <end position="478"/>
    </location>
</feature>
<dbReference type="Proteomes" id="UP000612055">
    <property type="component" value="Unassembled WGS sequence"/>
</dbReference>
<dbReference type="AlphaFoldDB" id="A0A835XTZ7"/>
<evidence type="ECO:0000256" key="1">
    <source>
        <dbReference type="ARBA" id="ARBA00000441"/>
    </source>
</evidence>
<dbReference type="SUPFAM" id="SSF51569">
    <property type="entry name" value="Aldolase"/>
    <property type="match status" value="1"/>
</dbReference>
<keyword evidence="5" id="KW-0324">Glycolysis</keyword>
<dbReference type="UniPathway" id="UPA00109">
    <property type="reaction ID" value="UER00183"/>
</dbReference>
<dbReference type="InterPro" id="IPR000741">
    <property type="entry name" value="FBA_I"/>
</dbReference>
<sequence length="478" mass="49511">MVDGKEASSESAAKRPDVSPASAPARPATPKPDAQPRRKAKDSGGHIITALFVIAAVIAGYWLHTGGHGRLGRAPVHHSLREVVKELLHPDKGILAADESPSTLGKKLKVPNKPATRREWRRTLLTAPGLEQHTSGVILHEETFAALGPELAELRARGVALGIKLDTGTKPLPPAKAGETITLGLDGLEARCAEFRDKHGATFAKWRSVFRVGKHTPSAGAVRRNSADLAAFAAAAQKCGLVPIVEPEVLAEGDHDIQRAAGAAARVLKGLFRALQQRGDVDLQALLLKAALVTPGRTAPQQAPPAEVATATLRVLLSSVPKAVAGIVFLSGGQSEAAATANLLALGRLVKARNAARAKAEKPPLPWALSFSFGRALTDSALAAWQAAGSRDAQPQAVAKAQDLLLERLTLNAMAQRGEGAPGQGEGEGAAKPKRKKAKKPKKAQQGGGGVEAERAAGESGAAEKARDGAAGAEAGAQ</sequence>
<comment type="pathway">
    <text evidence="2">Carbohydrate degradation; glycolysis; D-glyceraldehyde 3-phosphate and glycerone phosphate from D-glucose: step 4/4.</text>
</comment>
<dbReference type="EMBL" id="JAEHOE010000070">
    <property type="protein sequence ID" value="KAG2489719.1"/>
    <property type="molecule type" value="Genomic_DNA"/>
</dbReference>
<feature type="compositionally biased region" description="Low complexity" evidence="7">
    <location>
        <begin position="20"/>
        <end position="32"/>
    </location>
</feature>
<evidence type="ECO:0000256" key="6">
    <source>
        <dbReference type="ARBA" id="ARBA00023239"/>
    </source>
</evidence>
<keyword evidence="8" id="KW-0472">Membrane</keyword>
<evidence type="ECO:0000256" key="5">
    <source>
        <dbReference type="ARBA" id="ARBA00023152"/>
    </source>
</evidence>
<dbReference type="Gene3D" id="3.20.20.70">
    <property type="entry name" value="Aldolase class I"/>
    <property type="match status" value="1"/>
</dbReference>
<evidence type="ECO:0000256" key="3">
    <source>
        <dbReference type="ARBA" id="ARBA00010387"/>
    </source>
</evidence>
<dbReference type="PANTHER" id="PTHR11627">
    <property type="entry name" value="FRUCTOSE-BISPHOSPHATE ALDOLASE"/>
    <property type="match status" value="1"/>
</dbReference>
<evidence type="ECO:0000256" key="7">
    <source>
        <dbReference type="SAM" id="MobiDB-lite"/>
    </source>
</evidence>
<keyword evidence="8" id="KW-1133">Transmembrane helix</keyword>
<keyword evidence="10" id="KW-1185">Reference proteome</keyword>
<evidence type="ECO:0000256" key="4">
    <source>
        <dbReference type="ARBA" id="ARBA00013068"/>
    </source>
</evidence>
<dbReference type="InterPro" id="IPR013785">
    <property type="entry name" value="Aldolase_TIM"/>
</dbReference>